<evidence type="ECO:0000313" key="2">
    <source>
        <dbReference type="Proteomes" id="UP001152795"/>
    </source>
</evidence>
<dbReference type="OrthoDB" id="5984512at2759"/>
<dbReference type="Proteomes" id="UP001152795">
    <property type="component" value="Unassembled WGS sequence"/>
</dbReference>
<comment type="caution">
    <text evidence="1">The sequence shown here is derived from an EMBL/GenBank/DDBJ whole genome shotgun (WGS) entry which is preliminary data.</text>
</comment>
<name>A0A6S7JR47_PARCT</name>
<sequence>LHVLRANYQAAVWRRAVLATAHIPSPDGHGWEVTDGNIKIKWLGSKPAPEEVLEMLSCVCKKTCTIDSCCCLKAGLKCTDMCLLACEHMASEDDIQDDDDDDEGID</sequence>
<evidence type="ECO:0000313" key="1">
    <source>
        <dbReference type="EMBL" id="CAB4033461.1"/>
    </source>
</evidence>
<keyword evidence="2" id="KW-1185">Reference proteome</keyword>
<gene>
    <name evidence="1" type="ORF">PACLA_8A007781</name>
</gene>
<proteinExistence type="predicted"/>
<organism evidence="1 2">
    <name type="scientific">Paramuricea clavata</name>
    <name type="common">Red gorgonian</name>
    <name type="synonym">Violescent sea-whip</name>
    <dbReference type="NCBI Taxonomy" id="317549"/>
    <lineage>
        <taxon>Eukaryota</taxon>
        <taxon>Metazoa</taxon>
        <taxon>Cnidaria</taxon>
        <taxon>Anthozoa</taxon>
        <taxon>Octocorallia</taxon>
        <taxon>Malacalcyonacea</taxon>
        <taxon>Plexauridae</taxon>
        <taxon>Paramuricea</taxon>
    </lineage>
</organism>
<dbReference type="EMBL" id="CACRXK020019267">
    <property type="protein sequence ID" value="CAB4033461.1"/>
    <property type="molecule type" value="Genomic_DNA"/>
</dbReference>
<dbReference type="AlphaFoldDB" id="A0A6S7JR47"/>
<accession>A0A6S7JR47</accession>
<protein>
    <submittedName>
        <fullName evidence="1">Uncharacterized protein</fullName>
    </submittedName>
</protein>
<feature type="non-terminal residue" evidence="1">
    <location>
        <position position="1"/>
    </location>
</feature>
<reference evidence="1" key="1">
    <citation type="submission" date="2020-04" db="EMBL/GenBank/DDBJ databases">
        <authorList>
            <person name="Alioto T."/>
            <person name="Alioto T."/>
            <person name="Gomez Garrido J."/>
        </authorList>
    </citation>
    <scope>NUCLEOTIDE SEQUENCE</scope>
    <source>
        <strain evidence="1">A484AB</strain>
    </source>
</reference>